<dbReference type="GO" id="GO:0071555">
    <property type="term" value="P:cell wall organization"/>
    <property type="evidence" value="ECO:0007669"/>
    <property type="project" value="UniProtKB-KW"/>
</dbReference>
<organism evidence="7 8">
    <name type="scientific">Dictyobacter arantiisoli</name>
    <dbReference type="NCBI Taxonomy" id="2014874"/>
    <lineage>
        <taxon>Bacteria</taxon>
        <taxon>Bacillati</taxon>
        <taxon>Chloroflexota</taxon>
        <taxon>Ktedonobacteria</taxon>
        <taxon>Ktedonobacterales</taxon>
        <taxon>Dictyobacteraceae</taxon>
        <taxon>Dictyobacter</taxon>
    </lineage>
</organism>
<proteinExistence type="inferred from homology"/>
<dbReference type="Gene3D" id="3.40.630.30">
    <property type="match status" value="2"/>
</dbReference>
<dbReference type="PANTHER" id="PTHR36174">
    <property type="entry name" value="LIPID II:GLYCINE GLYCYLTRANSFERASE"/>
    <property type="match status" value="1"/>
</dbReference>
<evidence type="ECO:0000256" key="3">
    <source>
        <dbReference type="ARBA" id="ARBA00022960"/>
    </source>
</evidence>
<dbReference type="EMBL" id="BIXY01000001">
    <property type="protein sequence ID" value="GCF06615.1"/>
    <property type="molecule type" value="Genomic_DNA"/>
</dbReference>
<comment type="caution">
    <text evidence="7">The sequence shown here is derived from an EMBL/GenBank/DDBJ whole genome shotgun (WGS) entry which is preliminary data.</text>
</comment>
<dbReference type="PANTHER" id="PTHR36174:SF1">
    <property type="entry name" value="LIPID II:GLYCINE GLYCYLTRANSFERASE"/>
    <property type="match status" value="1"/>
</dbReference>
<evidence type="ECO:0000256" key="5">
    <source>
        <dbReference type="ARBA" id="ARBA00023315"/>
    </source>
</evidence>
<dbReference type="SUPFAM" id="SSF55729">
    <property type="entry name" value="Acyl-CoA N-acyltransferases (Nat)"/>
    <property type="match status" value="2"/>
</dbReference>
<keyword evidence="3" id="KW-0133">Cell shape</keyword>
<gene>
    <name evidence="7" type="ORF">KDI_01790</name>
</gene>
<dbReference type="InterPro" id="IPR016181">
    <property type="entry name" value="Acyl_CoA_acyltransferase"/>
</dbReference>
<dbReference type="Proteomes" id="UP000322530">
    <property type="component" value="Unassembled WGS sequence"/>
</dbReference>
<evidence type="ECO:0000256" key="4">
    <source>
        <dbReference type="ARBA" id="ARBA00022984"/>
    </source>
</evidence>
<dbReference type="GO" id="GO:0016755">
    <property type="term" value="F:aminoacyltransferase activity"/>
    <property type="evidence" value="ECO:0007669"/>
    <property type="project" value="InterPro"/>
</dbReference>
<dbReference type="GO" id="GO:0009252">
    <property type="term" value="P:peptidoglycan biosynthetic process"/>
    <property type="evidence" value="ECO:0007669"/>
    <property type="project" value="UniProtKB-KW"/>
</dbReference>
<keyword evidence="8" id="KW-1185">Reference proteome</keyword>
<keyword evidence="5" id="KW-0012">Acyltransferase</keyword>
<evidence type="ECO:0000313" key="8">
    <source>
        <dbReference type="Proteomes" id="UP000322530"/>
    </source>
</evidence>
<comment type="similarity">
    <text evidence="1">Belongs to the FemABX family.</text>
</comment>
<dbReference type="AlphaFoldDB" id="A0A5A5T5W7"/>
<protein>
    <recommendedName>
        <fullName evidence="9">Methicillin resistance protein</fullName>
    </recommendedName>
</protein>
<reference evidence="7 8" key="1">
    <citation type="submission" date="2019-01" db="EMBL/GenBank/DDBJ databases">
        <title>Draft genome sequence of Dictyobacter sp. Uno17.</title>
        <authorList>
            <person name="Wang C.M."/>
            <person name="Zheng Y."/>
            <person name="Sakai Y."/>
            <person name="Abe K."/>
            <person name="Yokota A."/>
            <person name="Yabe S."/>
        </authorList>
    </citation>
    <scope>NUCLEOTIDE SEQUENCE [LARGE SCALE GENOMIC DNA]</scope>
    <source>
        <strain evidence="7 8">Uno17</strain>
    </source>
</reference>
<accession>A0A5A5T5W7</accession>
<evidence type="ECO:0008006" key="9">
    <source>
        <dbReference type="Google" id="ProtNLM"/>
    </source>
</evidence>
<dbReference type="InterPro" id="IPR050644">
    <property type="entry name" value="PG_Glycine_Bridge_Synth"/>
</dbReference>
<sequence>MELRTQWDAFVAEHANGHFLQSWGWGELKALAGWHPVRLALWDGERIVAGAQVLRKSVAHIPLAVGHLAYIPRGPIIDWQQAELCTTFFVLLHDYLRWQGAVALHWEPDVEAASSAGNAIAQYVASWRGTSAIPATQPVRTIILDLEPSEERLLAQMKEKWRYNIRLGMRKGVTVRVASSLEDVAAWYALLQTTGERDQFGIHDLAYYQRAWQIFAPRDELRLLLAEHDGQLLAGIVVVLLARQAIYLYGASSNTSRHLMPNYVLQWEAIRWARQCGARFYDFWGIPATDAEDEAMAGVYRFKRGWGGRMVHYVGGYENVYRPVTMNVARHFLAN</sequence>
<dbReference type="GO" id="GO:0008360">
    <property type="term" value="P:regulation of cell shape"/>
    <property type="evidence" value="ECO:0007669"/>
    <property type="project" value="UniProtKB-KW"/>
</dbReference>
<keyword evidence="2" id="KW-0808">Transferase</keyword>
<keyword evidence="4" id="KW-0573">Peptidoglycan synthesis</keyword>
<dbReference type="Pfam" id="PF02388">
    <property type="entry name" value="FemAB"/>
    <property type="match status" value="2"/>
</dbReference>
<evidence type="ECO:0000256" key="1">
    <source>
        <dbReference type="ARBA" id="ARBA00009943"/>
    </source>
</evidence>
<evidence type="ECO:0000256" key="6">
    <source>
        <dbReference type="ARBA" id="ARBA00023316"/>
    </source>
</evidence>
<evidence type="ECO:0000313" key="7">
    <source>
        <dbReference type="EMBL" id="GCF06615.1"/>
    </source>
</evidence>
<dbReference type="PROSITE" id="PS51191">
    <property type="entry name" value="FEMABX"/>
    <property type="match status" value="1"/>
</dbReference>
<dbReference type="InterPro" id="IPR003447">
    <property type="entry name" value="FEMABX"/>
</dbReference>
<keyword evidence="6" id="KW-0961">Cell wall biogenesis/degradation</keyword>
<evidence type="ECO:0000256" key="2">
    <source>
        <dbReference type="ARBA" id="ARBA00022679"/>
    </source>
</evidence>
<name>A0A5A5T5W7_9CHLR</name>